<organism evidence="1 2">
    <name type="scientific">Botrytis fragariae</name>
    <dbReference type="NCBI Taxonomy" id="1964551"/>
    <lineage>
        <taxon>Eukaryota</taxon>
        <taxon>Fungi</taxon>
        <taxon>Dikarya</taxon>
        <taxon>Ascomycota</taxon>
        <taxon>Pezizomycotina</taxon>
        <taxon>Leotiomycetes</taxon>
        <taxon>Helotiales</taxon>
        <taxon>Sclerotiniaceae</taxon>
        <taxon>Botrytis</taxon>
    </lineage>
</organism>
<evidence type="ECO:0000313" key="1">
    <source>
        <dbReference type="EMBL" id="KAF5876362.1"/>
    </source>
</evidence>
<dbReference type="RefSeq" id="XP_037195308.1">
    <property type="nucleotide sequence ID" value="XM_037333180.1"/>
</dbReference>
<dbReference type="GeneID" id="59256872"/>
<gene>
    <name evidence="1" type="ORF">Bfra_002767</name>
</gene>
<evidence type="ECO:0000313" key="2">
    <source>
        <dbReference type="Proteomes" id="UP000531561"/>
    </source>
</evidence>
<sequence>MTTKLIKPKPENAPVKSEEIPHKISIFACGCRIEDERPMLEKLRATWCCFMKTEAPKPVVERLFGFRCKNCASLGRVYFDINFYVARSYSENKEIEAFHPKKAMIHM</sequence>
<reference evidence="1 2" key="1">
    <citation type="journal article" date="2020" name="Phytopathology">
        <title>A high-quality genome resource of Botrytis fragariae, a new and rapidly spreading fungal pathogen causing strawberry gray mold in the U.S.A.</title>
        <authorList>
            <person name="Wu Y."/>
            <person name="Saski C.A."/>
            <person name="Schnabel G."/>
            <person name="Xiao S."/>
            <person name="Hu M."/>
        </authorList>
    </citation>
    <scope>NUCLEOTIDE SEQUENCE [LARGE SCALE GENOMIC DNA]</scope>
    <source>
        <strain evidence="1 2">BVB16</strain>
    </source>
</reference>
<keyword evidence="2" id="KW-1185">Reference proteome</keyword>
<protein>
    <submittedName>
        <fullName evidence="1">Uncharacterized protein</fullName>
    </submittedName>
</protein>
<comment type="caution">
    <text evidence="1">The sequence shown here is derived from an EMBL/GenBank/DDBJ whole genome shotgun (WGS) entry which is preliminary data.</text>
</comment>
<accession>A0A8H6EL76</accession>
<dbReference type="Proteomes" id="UP000531561">
    <property type="component" value="Unassembled WGS sequence"/>
</dbReference>
<dbReference type="EMBL" id="JABFCT010000004">
    <property type="protein sequence ID" value="KAF5876362.1"/>
    <property type="molecule type" value="Genomic_DNA"/>
</dbReference>
<dbReference type="OrthoDB" id="3470557at2759"/>
<proteinExistence type="predicted"/>
<dbReference type="AlphaFoldDB" id="A0A8H6EL76"/>
<name>A0A8H6EL76_9HELO</name>